<comment type="pathway">
    <text evidence="2">Amino-acid degradation; L-proline degradation into L-glutamate; L-glutamate from L-proline: step 1/2.</text>
</comment>
<sequence>MEPLWNSLFLYLSRNRMLNAAAKKWGLRFGAAQIVAGTTIAHAVAKVKELNAKGLVCTLDPLGEFVMHPQEATDRFNTCINTIKAIAESGVNSNLSLKLTSLGLDIDRELCRAHLQKIVETAKQHGIFVRVDMEDSPHCQPTLDLLRELRREYDNVGTVIQAYLFRSMQDVKELKGVPLRLVKGAYKESPEIAYQQKMQIDKNYLNLIRQHMSSGSHTAIATHDHRIIAAVKDLVKQHQIPRSQFEFQMLYGFRTELQQAIAGEGYTMRIYVPFGRDWFGYFMRRLAERPQNAAFAFRGLFLK</sequence>
<evidence type="ECO:0000256" key="2">
    <source>
        <dbReference type="ARBA" id="ARBA00004739"/>
    </source>
</evidence>
<dbReference type="EC" id="1.5.5.2" evidence="3"/>
<organism evidence="11 12">
    <name type="scientific">Ferviditalea candida</name>
    <dbReference type="NCBI Taxonomy" id="3108399"/>
    <lineage>
        <taxon>Bacteria</taxon>
        <taxon>Bacillati</taxon>
        <taxon>Bacillota</taxon>
        <taxon>Bacilli</taxon>
        <taxon>Bacillales</taxon>
        <taxon>Paenibacillaceae</taxon>
        <taxon>Ferviditalea</taxon>
    </lineage>
</organism>
<dbReference type="PANTHER" id="PTHR13914:SF0">
    <property type="entry name" value="PROLINE DEHYDROGENASE 1, MITOCHONDRIAL"/>
    <property type="match status" value="1"/>
</dbReference>
<feature type="domain" description="Proline dehydrogenase" evidence="10">
    <location>
        <begin position="44"/>
        <end position="295"/>
    </location>
</feature>
<protein>
    <recommendedName>
        <fullName evidence="3">proline dehydrogenase</fullName>
        <ecNumber evidence="3">1.5.5.2</ecNumber>
    </recommendedName>
</protein>
<comment type="caution">
    <text evidence="11">The sequence shown here is derived from an EMBL/GenBank/DDBJ whole genome shotgun (WGS) entry which is preliminary data.</text>
</comment>
<proteinExistence type="predicted"/>
<keyword evidence="4" id="KW-0285">Flavoprotein</keyword>
<evidence type="ECO:0000256" key="8">
    <source>
        <dbReference type="ARBA" id="ARBA00023062"/>
    </source>
</evidence>
<name>A0ABU5ZGS4_9BACL</name>
<dbReference type="EMBL" id="JAYJLD010000009">
    <property type="protein sequence ID" value="MEB3101708.1"/>
    <property type="molecule type" value="Genomic_DNA"/>
</dbReference>
<keyword evidence="7" id="KW-0560">Oxidoreductase</keyword>
<dbReference type="Gene3D" id="3.20.20.220">
    <property type="match status" value="1"/>
</dbReference>
<keyword evidence="12" id="KW-1185">Reference proteome</keyword>
<evidence type="ECO:0000256" key="4">
    <source>
        <dbReference type="ARBA" id="ARBA00022630"/>
    </source>
</evidence>
<dbReference type="InterPro" id="IPR008219">
    <property type="entry name" value="PRODH_bac_arc"/>
</dbReference>
<evidence type="ECO:0000313" key="12">
    <source>
        <dbReference type="Proteomes" id="UP001310386"/>
    </source>
</evidence>
<dbReference type="RefSeq" id="WP_371753824.1">
    <property type="nucleotide sequence ID" value="NZ_JAYJLD010000009.1"/>
</dbReference>
<dbReference type="PANTHER" id="PTHR13914">
    <property type="entry name" value="PROLINE OXIDASE"/>
    <property type="match status" value="1"/>
</dbReference>
<comment type="catalytic activity">
    <reaction evidence="9">
        <text>L-proline + a quinone = (S)-1-pyrroline-5-carboxylate + a quinol + H(+)</text>
        <dbReference type="Rhea" id="RHEA:23784"/>
        <dbReference type="ChEBI" id="CHEBI:15378"/>
        <dbReference type="ChEBI" id="CHEBI:17388"/>
        <dbReference type="ChEBI" id="CHEBI:24646"/>
        <dbReference type="ChEBI" id="CHEBI:60039"/>
        <dbReference type="ChEBI" id="CHEBI:132124"/>
        <dbReference type="EC" id="1.5.5.2"/>
    </reaction>
</comment>
<evidence type="ECO:0000256" key="6">
    <source>
        <dbReference type="ARBA" id="ARBA00022827"/>
    </source>
</evidence>
<dbReference type="SUPFAM" id="SSF51730">
    <property type="entry name" value="FAD-linked oxidoreductase"/>
    <property type="match status" value="1"/>
</dbReference>
<evidence type="ECO:0000256" key="7">
    <source>
        <dbReference type="ARBA" id="ARBA00023002"/>
    </source>
</evidence>
<evidence type="ECO:0000256" key="1">
    <source>
        <dbReference type="ARBA" id="ARBA00001974"/>
    </source>
</evidence>
<dbReference type="InterPro" id="IPR015659">
    <property type="entry name" value="Proline_oxidase"/>
</dbReference>
<keyword evidence="6" id="KW-0274">FAD</keyword>
<dbReference type="InterPro" id="IPR002872">
    <property type="entry name" value="Proline_DH_dom"/>
</dbReference>
<evidence type="ECO:0000259" key="10">
    <source>
        <dbReference type="Pfam" id="PF01619"/>
    </source>
</evidence>
<accession>A0ABU5ZGS4</accession>
<evidence type="ECO:0000256" key="5">
    <source>
        <dbReference type="ARBA" id="ARBA00022741"/>
    </source>
</evidence>
<reference evidence="11" key="1">
    <citation type="submission" date="2023-12" db="EMBL/GenBank/DDBJ databases">
        <title>Fervidustalea candida gen. nov., sp. nov., a novel member of the family Paenibacillaceae isolated from a geothermal area.</title>
        <authorList>
            <person name="Li W.-J."/>
            <person name="Jiao J.-Y."/>
            <person name="Chen Y."/>
        </authorList>
    </citation>
    <scope>NUCLEOTIDE SEQUENCE</scope>
    <source>
        <strain evidence="11">SYSU GA230002</strain>
    </source>
</reference>
<evidence type="ECO:0000256" key="9">
    <source>
        <dbReference type="ARBA" id="ARBA00048779"/>
    </source>
</evidence>
<evidence type="ECO:0000313" key="11">
    <source>
        <dbReference type="EMBL" id="MEB3101708.1"/>
    </source>
</evidence>
<dbReference type="Pfam" id="PF01619">
    <property type="entry name" value="Pro_dh"/>
    <property type="match status" value="1"/>
</dbReference>
<dbReference type="InterPro" id="IPR029041">
    <property type="entry name" value="FAD-linked_oxidoreductase-like"/>
</dbReference>
<dbReference type="PIRSF" id="PIRSF000196">
    <property type="entry name" value="Pro_dehydrog"/>
    <property type="match status" value="1"/>
</dbReference>
<keyword evidence="5" id="KW-0547">Nucleotide-binding</keyword>
<keyword evidence="8" id="KW-0642">Proline metabolism</keyword>
<gene>
    <name evidence="11" type="ORF">VF724_08535</name>
</gene>
<comment type="cofactor">
    <cofactor evidence="1">
        <name>FAD</name>
        <dbReference type="ChEBI" id="CHEBI:57692"/>
    </cofactor>
</comment>
<dbReference type="Proteomes" id="UP001310386">
    <property type="component" value="Unassembled WGS sequence"/>
</dbReference>
<evidence type="ECO:0000256" key="3">
    <source>
        <dbReference type="ARBA" id="ARBA00012695"/>
    </source>
</evidence>